<dbReference type="Gene3D" id="2.40.50.100">
    <property type="match status" value="1"/>
</dbReference>
<dbReference type="InterPro" id="IPR000089">
    <property type="entry name" value="Biotin_lipoyl"/>
</dbReference>
<gene>
    <name evidence="6" type="primary">accB</name>
    <name evidence="6" type="ORF">U729_2534</name>
</gene>
<dbReference type="InterPro" id="IPR001249">
    <property type="entry name" value="AcCoA_biotinCC"/>
</dbReference>
<dbReference type="UniPathway" id="UPA00094"/>
<evidence type="ECO:0000259" key="5">
    <source>
        <dbReference type="PROSITE" id="PS50968"/>
    </source>
</evidence>
<keyword evidence="3" id="KW-0444">Lipid biosynthesis</keyword>
<evidence type="ECO:0000256" key="4">
    <source>
        <dbReference type="SAM" id="Coils"/>
    </source>
</evidence>
<dbReference type="PROSITE" id="PS50968">
    <property type="entry name" value="BIOTINYL_LIPOYL"/>
    <property type="match status" value="1"/>
</dbReference>
<dbReference type="EMBL" id="CP006905">
    <property type="protein sequence ID" value="AIY82833.1"/>
    <property type="molecule type" value="Genomic_DNA"/>
</dbReference>
<evidence type="ECO:0000256" key="3">
    <source>
        <dbReference type="RuleBase" id="RU364072"/>
    </source>
</evidence>
<dbReference type="OrthoDB" id="9811735at2"/>
<reference evidence="6 7" key="1">
    <citation type="journal article" date="2015" name="Infect. Genet. Evol.">
        <title>Genomic sequences of six botulinum neurotoxin-producing strains representing three clostridial species illustrate the mobility and diversity of botulinum neurotoxin genes.</title>
        <authorList>
            <person name="Smith T.J."/>
            <person name="Hill K.K."/>
            <person name="Xie G."/>
            <person name="Foley B.T."/>
            <person name="Williamson C.H."/>
            <person name="Foster J.T."/>
            <person name="Johnson S.L."/>
            <person name="Chertkov O."/>
            <person name="Teshima H."/>
            <person name="Gibbons H.S."/>
            <person name="Johnsky L.A."/>
            <person name="Karavis M.A."/>
            <person name="Smith L.A."/>
        </authorList>
    </citation>
    <scope>NUCLEOTIDE SEQUENCE [LARGE SCALE GENOMIC DNA]</scope>
    <source>
        <strain evidence="6">Sullivan</strain>
    </source>
</reference>
<comment type="function">
    <text evidence="3">This protein is a component of the acetyl coenzyme A carboxylase complex; first, biotin carboxylase catalyzes the carboxylation of the carrier protein and then the transcarboxylase transfers the carboxyl group to form malonyl-CoA.</text>
</comment>
<dbReference type="Proteomes" id="UP000030635">
    <property type="component" value="Chromosome"/>
</dbReference>
<dbReference type="GO" id="GO:0003989">
    <property type="term" value="F:acetyl-CoA carboxylase activity"/>
    <property type="evidence" value="ECO:0007669"/>
    <property type="project" value="InterPro"/>
</dbReference>
<comment type="pathway">
    <text evidence="3">Lipid metabolism; fatty acid biosynthesis.</text>
</comment>
<dbReference type="eggNOG" id="COG0511">
    <property type="taxonomic scope" value="Bacteria"/>
</dbReference>
<proteinExistence type="predicted"/>
<organism evidence="6 7">
    <name type="scientific">Clostridium baratii str. Sullivan</name>
    <dbReference type="NCBI Taxonomy" id="1415775"/>
    <lineage>
        <taxon>Bacteria</taxon>
        <taxon>Bacillati</taxon>
        <taxon>Bacillota</taxon>
        <taxon>Clostridia</taxon>
        <taxon>Eubacteriales</taxon>
        <taxon>Clostridiaceae</taxon>
        <taxon>Clostridium</taxon>
    </lineage>
</organism>
<dbReference type="SUPFAM" id="SSF51230">
    <property type="entry name" value="Single hybrid motif"/>
    <property type="match status" value="1"/>
</dbReference>
<dbReference type="CDD" id="cd06850">
    <property type="entry name" value="biotinyl_domain"/>
    <property type="match status" value="1"/>
</dbReference>
<dbReference type="KEGG" id="cbv:U729_2534"/>
<evidence type="ECO:0000256" key="2">
    <source>
        <dbReference type="ARBA" id="ARBA00023267"/>
    </source>
</evidence>
<evidence type="ECO:0000256" key="1">
    <source>
        <dbReference type="ARBA" id="ARBA00017562"/>
    </source>
</evidence>
<dbReference type="STRING" id="1561.NPD11_497"/>
<keyword evidence="7" id="KW-1185">Reference proteome</keyword>
<feature type="coiled-coil region" evidence="4">
    <location>
        <begin position="58"/>
        <end position="92"/>
    </location>
</feature>
<keyword evidence="3" id="KW-0443">Lipid metabolism</keyword>
<keyword evidence="3" id="KW-0276">Fatty acid metabolism</keyword>
<dbReference type="PANTHER" id="PTHR45266:SF3">
    <property type="entry name" value="OXALOACETATE DECARBOXYLASE ALPHA CHAIN"/>
    <property type="match status" value="1"/>
</dbReference>
<dbReference type="PRINTS" id="PR01071">
    <property type="entry name" value="ACOABIOTINCC"/>
</dbReference>
<evidence type="ECO:0000313" key="6">
    <source>
        <dbReference type="EMBL" id="AIY82833.1"/>
    </source>
</evidence>
<dbReference type="HOGENOM" id="CLU_016733_3_0_9"/>
<dbReference type="NCBIfam" id="TIGR00531">
    <property type="entry name" value="BCCP"/>
    <property type="match status" value="1"/>
</dbReference>
<name>A0A0A7FTH7_9CLOT</name>
<keyword evidence="2 3" id="KW-0092">Biotin</keyword>
<sequence length="168" mass="18929">MNINEIKELIELINSSDLAYFEYECEDSRIKMDKSLTRGLVQDNEIIKEESNKKIPSIENVKKEIIKEETTKEEIKGEIKEEKEDLENVTIINSPMVGTFYGAPSPDSDSFVNIGEKVSTGSVLCIIEAMKLMNEIESEVNGTVVDILVKDGEMVEYGTPLFKIKEGN</sequence>
<keyword evidence="3" id="KW-0275">Fatty acid biosynthesis</keyword>
<dbReference type="GO" id="GO:0006633">
    <property type="term" value="P:fatty acid biosynthetic process"/>
    <property type="evidence" value="ECO:0007669"/>
    <property type="project" value="UniProtKB-UniPathway"/>
</dbReference>
<dbReference type="AlphaFoldDB" id="A0A0A7FTH7"/>
<dbReference type="RefSeq" id="WP_039315594.1">
    <property type="nucleotide sequence ID" value="NZ_CP006905.1"/>
</dbReference>
<keyword evidence="4" id="KW-0175">Coiled coil</keyword>
<dbReference type="InterPro" id="IPR050709">
    <property type="entry name" value="Biotin_Carboxyl_Carrier/Decarb"/>
</dbReference>
<evidence type="ECO:0000313" key="7">
    <source>
        <dbReference type="Proteomes" id="UP000030635"/>
    </source>
</evidence>
<dbReference type="InterPro" id="IPR011053">
    <property type="entry name" value="Single_hybrid_motif"/>
</dbReference>
<dbReference type="Pfam" id="PF00364">
    <property type="entry name" value="Biotin_lipoyl"/>
    <property type="match status" value="1"/>
</dbReference>
<dbReference type="FunFam" id="2.40.50.100:FF:000003">
    <property type="entry name" value="Acetyl-CoA carboxylase biotin carboxyl carrier protein"/>
    <property type="match status" value="1"/>
</dbReference>
<feature type="domain" description="Lipoyl-binding" evidence="5">
    <location>
        <begin position="89"/>
        <end position="165"/>
    </location>
</feature>
<protein>
    <recommendedName>
        <fullName evidence="1 3">Biotin carboxyl carrier protein of acetyl-CoA carboxylase</fullName>
    </recommendedName>
</protein>
<accession>A0A0A7FTH7</accession>
<dbReference type="PANTHER" id="PTHR45266">
    <property type="entry name" value="OXALOACETATE DECARBOXYLASE ALPHA CHAIN"/>
    <property type="match status" value="1"/>
</dbReference>
<dbReference type="GO" id="GO:0009317">
    <property type="term" value="C:acetyl-CoA carboxylase complex"/>
    <property type="evidence" value="ECO:0007669"/>
    <property type="project" value="InterPro"/>
</dbReference>